<protein>
    <submittedName>
        <fullName evidence="3">Vanadium-dependent haloperoxidase</fullName>
        <ecNumber evidence="3">1.11.1.-</ecNumber>
    </submittedName>
</protein>
<dbReference type="Gene3D" id="1.10.606.10">
    <property type="entry name" value="Vanadium-containing Chloroperoxidase, domain 2"/>
    <property type="match status" value="1"/>
</dbReference>
<gene>
    <name evidence="3" type="ORF">ACFQZ6_34530</name>
</gene>
<dbReference type="PANTHER" id="PTHR34599:SF2">
    <property type="entry name" value="TRAF-TYPE DOMAIN-CONTAINING PROTEIN"/>
    <property type="match status" value="1"/>
</dbReference>
<dbReference type="PANTHER" id="PTHR34599">
    <property type="entry name" value="PEROXIDASE-RELATED"/>
    <property type="match status" value="1"/>
</dbReference>
<dbReference type="InterPro" id="IPR055161">
    <property type="entry name" value="NapH1-like_2nd"/>
</dbReference>
<keyword evidence="3" id="KW-0560">Oxidoreductase</keyword>
<dbReference type="Pfam" id="PF21167">
    <property type="entry name" value="DUF6851"/>
    <property type="match status" value="1"/>
</dbReference>
<dbReference type="InterPro" id="IPR016119">
    <property type="entry name" value="Br/Cl_peroxidase_C"/>
</dbReference>
<keyword evidence="4" id="KW-1185">Reference proteome</keyword>
<dbReference type="Proteomes" id="UP001597023">
    <property type="component" value="Unassembled WGS sequence"/>
</dbReference>
<dbReference type="SUPFAM" id="SSF48317">
    <property type="entry name" value="Acid phosphatase/Vanadium-dependent haloperoxidase"/>
    <property type="match status" value="1"/>
</dbReference>
<dbReference type="InterPro" id="IPR052559">
    <property type="entry name" value="V-haloperoxidase"/>
</dbReference>
<comment type="caution">
    <text evidence="3">The sequence shown here is derived from an EMBL/GenBank/DDBJ whole genome shotgun (WGS) entry which is preliminary data.</text>
</comment>
<dbReference type="RefSeq" id="WP_381617552.1">
    <property type="nucleotide sequence ID" value="NZ_JBHTEB010000001.1"/>
</dbReference>
<dbReference type="PROSITE" id="PS51318">
    <property type="entry name" value="TAT"/>
    <property type="match status" value="1"/>
</dbReference>
<evidence type="ECO:0000259" key="1">
    <source>
        <dbReference type="Pfam" id="PF21167"/>
    </source>
</evidence>
<accession>A0ABW2WIV8</accession>
<dbReference type="EC" id="1.11.1.-" evidence="3"/>
<keyword evidence="3" id="KW-0575">Peroxidase</keyword>
<organism evidence="3 4">
    <name type="scientific">Streptomyces flavalbus</name>
    <dbReference type="NCBI Taxonomy" id="2665155"/>
    <lineage>
        <taxon>Bacteria</taxon>
        <taxon>Bacillati</taxon>
        <taxon>Actinomycetota</taxon>
        <taxon>Actinomycetes</taxon>
        <taxon>Kitasatosporales</taxon>
        <taxon>Streptomycetaceae</taxon>
        <taxon>Streptomyces</taxon>
    </lineage>
</organism>
<proteinExistence type="predicted"/>
<reference evidence="4" key="1">
    <citation type="journal article" date="2019" name="Int. J. Syst. Evol. Microbiol.">
        <title>The Global Catalogue of Microorganisms (GCM) 10K type strain sequencing project: providing services to taxonomists for standard genome sequencing and annotation.</title>
        <authorList>
            <consortium name="The Broad Institute Genomics Platform"/>
            <consortium name="The Broad Institute Genome Sequencing Center for Infectious Disease"/>
            <person name="Wu L."/>
            <person name="Ma J."/>
        </authorList>
    </citation>
    <scope>NUCLEOTIDE SEQUENCE [LARGE SCALE GENOMIC DNA]</scope>
    <source>
        <strain evidence="4">CGMCC 4.7400</strain>
    </source>
</reference>
<evidence type="ECO:0000259" key="2">
    <source>
        <dbReference type="Pfam" id="PF22778"/>
    </source>
</evidence>
<evidence type="ECO:0000313" key="3">
    <source>
        <dbReference type="EMBL" id="MFD0319246.1"/>
    </source>
</evidence>
<dbReference type="EMBL" id="JBHTEB010000001">
    <property type="protein sequence ID" value="MFD0319246.1"/>
    <property type="molecule type" value="Genomic_DNA"/>
</dbReference>
<feature type="domain" description="Vanadium-dependent haloperoxidase NapH1-like second helical-bundle" evidence="2">
    <location>
        <begin position="349"/>
        <end position="522"/>
    </location>
</feature>
<dbReference type="CDD" id="cd03398">
    <property type="entry name" value="PAP2_haloperoxidase"/>
    <property type="match status" value="1"/>
</dbReference>
<sequence length="524" mass="56359">MTTPEPATPAAPTAAATPFAPRRRSLLIGGASTATLAALGATAAATPAAAADGPAVTFDFDNGNFIRDLITTRADGVFPPEGAIGPMDATIFVWLTSTLQISWFDALAPYHPTAVGIHCRIPRRPAAESATNRNKNIAGLHAGYQVAKALFEEREPVMRQALIAVGLNPDDDSEDLTTAVGIGNTAGKAAVAARAHDGMNHLGDIGRRYPSAPYDDYTGYQPVNSPYALTNPSRWQPAMHPHRRRVGGGPGDKGIWVIQRFVTPQARLVKPYTFTDPGQFTLPAPDHTTHTNARAYKRATDEILKASATLTDERKLLAEWFDNKLAGITQAPTAAALAHDLDLDGWAHLFAAVSVARFDDLIAAWHWKVKYDAVRPFTAVRHVYGRGKVTAWAGPGAGTASDVPADEWKSYLPVGDHAEYPSGSTTLCAAEAQAARRYLGDDVLDWTVDFPAGSGQTEPGQVPARDLTLTWPTWSDFNRDCADSRVWGGVHFQTTVDRSLKWGAQFGDRAHDFIQRHITGDAGA</sequence>
<feature type="domain" description="DUF6851" evidence="1">
    <location>
        <begin position="100"/>
        <end position="237"/>
    </location>
</feature>
<evidence type="ECO:0000313" key="4">
    <source>
        <dbReference type="Proteomes" id="UP001597023"/>
    </source>
</evidence>
<dbReference type="Pfam" id="PF22778">
    <property type="entry name" value="VCPO_2nd"/>
    <property type="match status" value="1"/>
</dbReference>
<dbReference type="InterPro" id="IPR049283">
    <property type="entry name" value="DUF6851"/>
</dbReference>
<dbReference type="InterPro" id="IPR036938">
    <property type="entry name" value="PAP2/HPO_sf"/>
</dbReference>
<name>A0ABW2WIV8_9ACTN</name>
<dbReference type="InterPro" id="IPR006311">
    <property type="entry name" value="TAT_signal"/>
</dbReference>
<dbReference type="GO" id="GO:0004601">
    <property type="term" value="F:peroxidase activity"/>
    <property type="evidence" value="ECO:0007669"/>
    <property type="project" value="UniProtKB-KW"/>
</dbReference>